<gene>
    <name evidence="4" type="ORF">OGZ50_12710</name>
</gene>
<dbReference type="SUPFAM" id="SSF51055">
    <property type="entry name" value="Carbohydrate binding domain"/>
    <property type="match status" value="1"/>
</dbReference>
<keyword evidence="2" id="KW-0624">Polysaccharide degradation</keyword>
<evidence type="ECO:0000256" key="1">
    <source>
        <dbReference type="ARBA" id="ARBA00022801"/>
    </source>
</evidence>
<dbReference type="AlphaFoldDB" id="A0AAP3Z3A5"/>
<dbReference type="RefSeq" id="WP_278228560.1">
    <property type="nucleotide sequence ID" value="NZ_JAOWLV010000015.1"/>
</dbReference>
<keyword evidence="2" id="KW-0119">Carbohydrate metabolism</keyword>
<dbReference type="Gene3D" id="2.10.10.20">
    <property type="entry name" value="Carbohydrate-binding module superfamily 5/12"/>
    <property type="match status" value="1"/>
</dbReference>
<dbReference type="InterPro" id="IPR036573">
    <property type="entry name" value="CBM_sf_5/12"/>
</dbReference>
<proteinExistence type="predicted"/>
<dbReference type="GO" id="GO:0005576">
    <property type="term" value="C:extracellular region"/>
    <property type="evidence" value="ECO:0007669"/>
    <property type="project" value="InterPro"/>
</dbReference>
<keyword evidence="1" id="KW-0378">Hydrolase</keyword>
<dbReference type="GO" id="GO:0004553">
    <property type="term" value="F:hydrolase activity, hydrolyzing O-glycosyl compounds"/>
    <property type="evidence" value="ECO:0007669"/>
    <property type="project" value="InterPro"/>
</dbReference>
<dbReference type="Proteomes" id="UP001152598">
    <property type="component" value="Unassembled WGS sequence"/>
</dbReference>
<organism evidence="4 5">
    <name type="scientific">Lactococcus lactis</name>
    <dbReference type="NCBI Taxonomy" id="1358"/>
    <lineage>
        <taxon>Bacteria</taxon>
        <taxon>Bacillati</taxon>
        <taxon>Bacillota</taxon>
        <taxon>Bacilli</taxon>
        <taxon>Lactobacillales</taxon>
        <taxon>Streptococcaceae</taxon>
        <taxon>Lactococcus</taxon>
    </lineage>
</organism>
<dbReference type="InterPro" id="IPR013783">
    <property type="entry name" value="Ig-like_fold"/>
</dbReference>
<protein>
    <recommendedName>
        <fullName evidence="3">Chitin-binding type-3 domain-containing protein</fullName>
    </recommendedName>
</protein>
<reference evidence="4" key="2">
    <citation type="journal article" date="2023" name="Food Microbiol.">
        <title>Evaluation of the fermentation potential of lactic acid bacteria isolated from herbs, fruits and vegetables as starter cultures in nut-based milk alternatives.</title>
        <authorList>
            <person name="Huang W."/>
            <person name="Dong A."/>
            <person name="Pham H.T."/>
            <person name="Zhou C."/>
            <person name="Huo Z."/>
            <person name="Watjen A.P."/>
            <person name="Prakash S."/>
            <person name="Bang-Berthelsen C.H."/>
            <person name="Turner M.S."/>
        </authorList>
    </citation>
    <scope>NUCLEOTIDE SEQUENCE</scope>
    <source>
        <strain evidence="4">54</strain>
    </source>
</reference>
<evidence type="ECO:0000313" key="4">
    <source>
        <dbReference type="EMBL" id="MDG4977593.1"/>
    </source>
</evidence>
<dbReference type="EMBL" id="JAOWLV010000015">
    <property type="protein sequence ID" value="MDG4977593.1"/>
    <property type="molecule type" value="Genomic_DNA"/>
</dbReference>
<evidence type="ECO:0000313" key="5">
    <source>
        <dbReference type="Proteomes" id="UP001152598"/>
    </source>
</evidence>
<feature type="domain" description="Chitin-binding type-3" evidence="3">
    <location>
        <begin position="111"/>
        <end position="154"/>
    </location>
</feature>
<evidence type="ECO:0000259" key="3">
    <source>
        <dbReference type="Pfam" id="PF02839"/>
    </source>
</evidence>
<name>A0AAP3Z3A5_9LACT</name>
<dbReference type="Pfam" id="PF02839">
    <property type="entry name" value="CBM_5_12"/>
    <property type="match status" value="1"/>
</dbReference>
<reference evidence="4" key="1">
    <citation type="submission" date="2022-10" db="EMBL/GenBank/DDBJ databases">
        <authorList>
            <person name="Turner M.S."/>
            <person name="Huang W."/>
        </authorList>
    </citation>
    <scope>NUCLEOTIDE SEQUENCE</scope>
    <source>
        <strain evidence="4">54</strain>
    </source>
</reference>
<dbReference type="InterPro" id="IPR003610">
    <property type="entry name" value="CBM5/12"/>
</dbReference>
<dbReference type="GO" id="GO:0000272">
    <property type="term" value="P:polysaccharide catabolic process"/>
    <property type="evidence" value="ECO:0007669"/>
    <property type="project" value="UniProtKB-KW"/>
</dbReference>
<comment type="caution">
    <text evidence="4">The sequence shown here is derived from an EMBL/GenBank/DDBJ whole genome shotgun (WGS) entry which is preliminary data.</text>
</comment>
<dbReference type="GO" id="GO:0030246">
    <property type="term" value="F:carbohydrate binding"/>
    <property type="evidence" value="ECO:0007669"/>
    <property type="project" value="InterPro"/>
</dbReference>
<accession>A0AAP3Z3A5</accession>
<evidence type="ECO:0000256" key="2">
    <source>
        <dbReference type="ARBA" id="ARBA00023326"/>
    </source>
</evidence>
<dbReference type="Gene3D" id="2.60.40.10">
    <property type="entry name" value="Immunoglobulins"/>
    <property type="match status" value="1"/>
</dbReference>
<sequence>MGLQENGTFQVRATSNGNYNESDRYMVLQEIPTLTTEAIANSTYISGTAVGQSVVDIWENGVKLASTKADQSGHWSAPLNTGLSTNQNVQIRSTLRGQHTDSLNYLVNYVQWISGVKYVKGEYVSYKGHIYEALVDFTNFGDGNWSPDIAQSLWGFVQ</sequence>